<accession>A0A2R3QX96</accession>
<evidence type="ECO:0000313" key="1">
    <source>
        <dbReference type="EMBL" id="AVO56376.1"/>
    </source>
</evidence>
<gene>
    <name evidence="1" type="ORF">C7A17_23505</name>
</gene>
<name>A0A2R3QX96_ECTME</name>
<dbReference type="EMBL" id="CP027657">
    <property type="protein sequence ID" value="AVO56376.1"/>
    <property type="molecule type" value="Genomic_DNA"/>
</dbReference>
<dbReference type="Proteomes" id="UP000238327">
    <property type="component" value="Chromosome"/>
</dbReference>
<evidence type="ECO:0000313" key="2">
    <source>
        <dbReference type="Proteomes" id="UP000238327"/>
    </source>
</evidence>
<protein>
    <submittedName>
        <fullName evidence="1">Uncharacterized protein</fullName>
    </submittedName>
</protein>
<dbReference type="AlphaFoldDB" id="A0A2R3QX96"/>
<reference evidence="1 2" key="1">
    <citation type="submission" date="2018-03" db="EMBL/GenBank/DDBJ databases">
        <title>Complete genome sequence and methylome analysis of Pseudomonas mendocina NEB 698.</title>
        <authorList>
            <person name="Morgan R.D."/>
        </authorList>
    </citation>
    <scope>NUCLEOTIDE SEQUENCE [LARGE SCALE GENOMIC DNA]</scope>
    <source>
        <strain evidence="1 2">NEB698</strain>
    </source>
</reference>
<organism evidence="1 2">
    <name type="scientific">Ectopseudomonas mendocina</name>
    <name type="common">Pseudomonas mendocina</name>
    <dbReference type="NCBI Taxonomy" id="300"/>
    <lineage>
        <taxon>Bacteria</taxon>
        <taxon>Pseudomonadati</taxon>
        <taxon>Pseudomonadota</taxon>
        <taxon>Gammaproteobacteria</taxon>
        <taxon>Pseudomonadales</taxon>
        <taxon>Pseudomonadaceae</taxon>
        <taxon>Ectopseudomonas</taxon>
    </lineage>
</organism>
<sequence>MKKIRKQCSVQDRVACEWPYIAGSTCLLVLLVWQPLRQPSLTQAFAEPDAQQATGVSYAAQRSLQQIDTSCTERVVDEHCGQECSVDKATSAQSGREYEFSRSLLTCVANQAKPSQQAETDKPHNLMIEVIKSNHSF</sequence>
<proteinExistence type="predicted"/>
<dbReference type="OrthoDB" id="6892085at2"/>